<proteinExistence type="inferred from homology"/>
<feature type="compositionally biased region" description="Basic residues" evidence="5">
    <location>
        <begin position="336"/>
        <end position="348"/>
    </location>
</feature>
<dbReference type="Pfam" id="PF14214">
    <property type="entry name" value="Helitron_like_N"/>
    <property type="match status" value="1"/>
</dbReference>
<dbReference type="GO" id="GO:0006281">
    <property type="term" value="P:DNA repair"/>
    <property type="evidence" value="ECO:0007669"/>
    <property type="project" value="UniProtKB-KW"/>
</dbReference>
<comment type="similarity">
    <text evidence="1">Belongs to the peptidase C48 family.</text>
</comment>
<accession>A0A914HUM6</accession>
<dbReference type="Proteomes" id="UP000887572">
    <property type="component" value="Unplaced"/>
</dbReference>
<keyword evidence="4" id="KW-0547">Nucleotide-binding</keyword>
<dbReference type="Pfam" id="PF05970">
    <property type="entry name" value="PIF1"/>
    <property type="match status" value="1"/>
</dbReference>
<dbReference type="SUPFAM" id="SSF54001">
    <property type="entry name" value="Cysteine proteinases"/>
    <property type="match status" value="1"/>
</dbReference>
<dbReference type="WBParaSite" id="Gr19_v10_g3922.t2">
    <property type="protein sequence ID" value="Gr19_v10_g3922.t2"/>
    <property type="gene ID" value="Gr19_v10_g3922"/>
</dbReference>
<dbReference type="InterPro" id="IPR027417">
    <property type="entry name" value="P-loop_NTPase"/>
</dbReference>
<keyword evidence="7" id="KW-1185">Reference proteome</keyword>
<comment type="cofactor">
    <cofactor evidence="4">
        <name>Mg(2+)</name>
        <dbReference type="ChEBI" id="CHEBI:18420"/>
    </cofactor>
</comment>
<keyword evidence="4" id="KW-0233">DNA recombination</keyword>
<dbReference type="GO" id="GO:0005524">
    <property type="term" value="F:ATP binding"/>
    <property type="evidence" value="ECO:0007669"/>
    <property type="project" value="UniProtKB-KW"/>
</dbReference>
<evidence type="ECO:0000256" key="1">
    <source>
        <dbReference type="ARBA" id="ARBA00005234"/>
    </source>
</evidence>
<keyword evidence="4" id="KW-0227">DNA damage</keyword>
<comment type="similarity">
    <text evidence="4">Belongs to the helicase family.</text>
</comment>
<evidence type="ECO:0000313" key="8">
    <source>
        <dbReference type="WBParaSite" id="Gr19_v10_g3922.t2"/>
    </source>
</evidence>
<dbReference type="SUPFAM" id="SSF52540">
    <property type="entry name" value="P-loop containing nucleoside triphosphate hydrolases"/>
    <property type="match status" value="1"/>
</dbReference>
<evidence type="ECO:0000256" key="3">
    <source>
        <dbReference type="ARBA" id="ARBA00022801"/>
    </source>
</evidence>
<dbReference type="PANTHER" id="PTHR10492">
    <property type="match status" value="1"/>
</dbReference>
<dbReference type="Gene3D" id="3.40.395.10">
    <property type="entry name" value="Adenoviral Proteinase, Chain A"/>
    <property type="match status" value="1"/>
</dbReference>
<dbReference type="GO" id="GO:0000723">
    <property type="term" value="P:telomere maintenance"/>
    <property type="evidence" value="ECO:0007669"/>
    <property type="project" value="InterPro"/>
</dbReference>
<dbReference type="GO" id="GO:0006508">
    <property type="term" value="P:proteolysis"/>
    <property type="evidence" value="ECO:0007669"/>
    <property type="project" value="UniProtKB-KW"/>
</dbReference>
<feature type="region of interest" description="Disordered" evidence="5">
    <location>
        <begin position="716"/>
        <end position="737"/>
    </location>
</feature>
<dbReference type="CDD" id="cd18809">
    <property type="entry name" value="SF1_C_RecD"/>
    <property type="match status" value="1"/>
</dbReference>
<organism evidence="7 8">
    <name type="scientific">Globodera rostochiensis</name>
    <name type="common">Golden nematode worm</name>
    <name type="synonym">Heterodera rostochiensis</name>
    <dbReference type="NCBI Taxonomy" id="31243"/>
    <lineage>
        <taxon>Eukaryota</taxon>
        <taxon>Metazoa</taxon>
        <taxon>Ecdysozoa</taxon>
        <taxon>Nematoda</taxon>
        <taxon>Chromadorea</taxon>
        <taxon>Rhabditida</taxon>
        <taxon>Tylenchina</taxon>
        <taxon>Tylenchomorpha</taxon>
        <taxon>Tylenchoidea</taxon>
        <taxon>Heteroderidae</taxon>
        <taxon>Heteroderinae</taxon>
        <taxon>Globodera</taxon>
    </lineage>
</organism>
<feature type="region of interest" description="Disordered" evidence="5">
    <location>
        <begin position="336"/>
        <end position="372"/>
    </location>
</feature>
<dbReference type="Pfam" id="PF21530">
    <property type="entry name" value="Pif1_2B_dom"/>
    <property type="match status" value="1"/>
</dbReference>
<keyword evidence="4" id="KW-0067">ATP-binding</keyword>
<dbReference type="InterPro" id="IPR003653">
    <property type="entry name" value="Peptidase_C48_C"/>
</dbReference>
<evidence type="ECO:0000259" key="6">
    <source>
        <dbReference type="PROSITE" id="PS50600"/>
    </source>
</evidence>
<dbReference type="Pfam" id="PF02902">
    <property type="entry name" value="Peptidase_C48"/>
    <property type="match status" value="1"/>
</dbReference>
<dbReference type="PROSITE" id="PS50600">
    <property type="entry name" value="ULP_PROTEASE"/>
    <property type="match status" value="1"/>
</dbReference>
<evidence type="ECO:0000256" key="4">
    <source>
        <dbReference type="RuleBase" id="RU363044"/>
    </source>
</evidence>
<dbReference type="InterPro" id="IPR049163">
    <property type="entry name" value="Pif1-like_2B_dom"/>
</dbReference>
<keyword evidence="4" id="KW-0347">Helicase</keyword>
<evidence type="ECO:0000256" key="5">
    <source>
        <dbReference type="SAM" id="MobiDB-lite"/>
    </source>
</evidence>
<evidence type="ECO:0000256" key="2">
    <source>
        <dbReference type="ARBA" id="ARBA00022670"/>
    </source>
</evidence>
<name>A0A914HUM6_GLORO</name>
<dbReference type="GO" id="GO:0043139">
    <property type="term" value="F:5'-3' DNA helicase activity"/>
    <property type="evidence" value="ECO:0007669"/>
    <property type="project" value="UniProtKB-EC"/>
</dbReference>
<dbReference type="InterPro" id="IPR038765">
    <property type="entry name" value="Papain-like_cys_pep_sf"/>
</dbReference>
<dbReference type="EC" id="5.6.2.3" evidence="4"/>
<dbReference type="InterPro" id="IPR010285">
    <property type="entry name" value="DNA_helicase_pif1-like_DEAD"/>
</dbReference>
<keyword evidence="3 4" id="KW-0378">Hydrolase</keyword>
<comment type="catalytic activity">
    <reaction evidence="4">
        <text>ATP + H2O = ADP + phosphate + H(+)</text>
        <dbReference type="Rhea" id="RHEA:13065"/>
        <dbReference type="ChEBI" id="CHEBI:15377"/>
        <dbReference type="ChEBI" id="CHEBI:15378"/>
        <dbReference type="ChEBI" id="CHEBI:30616"/>
        <dbReference type="ChEBI" id="CHEBI:43474"/>
        <dbReference type="ChEBI" id="CHEBI:456216"/>
        <dbReference type="EC" id="5.6.2.3"/>
    </reaction>
</comment>
<sequence length="1448" mass="162661">MSESSDNSVEEDSPMHVEKALREVNANLKLDDAPTTANNVNKIINFNTVHMNFATTRNANCKIRFNETCWNKPDEWLNDGFITVYLAYLASISKRKVVVVDSLVSTPATAVVRRSSFKNYTFGYDPNNAAEVILMPLNFPNHWTLLVHDVAVGTFFADSLHTSRMDSARSELIKDIIVDIVPIERSSIVIEKVNNLTPQQDGFSCGYFACLSDTVPYHPRADVVLPCPFVKRLEMVDLQSTSKFVQSNVQMDSDDSDDIIIVDVPANEKNVEESISFIDPPLHEQAVHPASTAMNAVLTQAELPGENQADELALIVESCQAQEPIAQAGEVIFKRPKTPPRRSSRIKRLSNTLSRSPSPAAKRAPTTKGLGLATPLTKRCHMVHKSWHCAAAAAKHFPDYSDSGKLGEKKCPHCGAHLFQHEDSNICCRQGRVELPTLSPHPDGLKQLIVGDNQTREGKEFVRNMSRYNNLLQFASVSAGNKPCPAGGPMAVILNGEFHRRISSMQAGATQTPGFGQLYILDPVEAMEQRRNNPTFTGEKITKEEEFVQGHKLNEKTLESLEKMIQENHPAAKAYKQAREQMQDLFNTQKAQELRFFRMTLLNERRAPAAVKDPKLHPNQIITPSTGEGMFAIHADPSGAPPPKGIWVENKQGQLNEIAPFSPWTDSLAYPLIKPCGDDGYYTGIKYAKPPSRKRKSDVSTDNLFDTDVDSDLESCAADSDASSDAGSVASGTSSVSGRFGKARQFVSLRDYCKYYLAIRDNDVAAGYHHILTCGGGLGQRWVLDQAAKIDWQIATFLRRPDMDLRISTPRNLLQYLINQYNKQKARQNPNAQRKSVDDIGSVVRLSEKNVNSLQYWKKMYEDCNTIFARYHDAKKARLFITFTNNREWPEFKQNLYKNGQVFTDRFDLWMRVWCSKIAVFRHELYEKNYFGTIIGSGESMEFQGRGGPHAHIVAQTDLNAIPEVIQEYIWAHIPSLPDKDDDTPIAQMHREIRELIHMQLHRCMHHNVLFAYGNKANIKYALKYPFKGPGHCYVECKEESGNKIGIDEPAQYAKMNFRGATEAYAVVNSIAFVRLSHQVVNREAQLIIIDEITMLNNTVIEVIDRVCKEMATRQHKELLFGGKTVIFSGDFKQSLPVVPHEGLAAQVAACFQTSPLFGQFTTMKLTINHRLGKGQQDYAKMCRQIGHGEAGEFFWIPPQFLLHSSEDLINFVYPDFQQLLGNDQELLNRLILAPHIQTCDEINELMMDNVPGQVREYLSTDKPLDERPLDIDEIESEVAALNQRADSGMPPHRLRIKVGCVVVLLINKSDREGLINGTRIVIEELGENKITGRAINGTAVGGQVRFFIERTRNVYEDKAPGGLKYERLQFPIKPAFAMTILKGQGQTIRTVGIDLEREVFSHGQLYTAFSRASDGNNVRVYAPNRETDAQGRAKVLNIVATNMLQLQ</sequence>
<dbReference type="GO" id="GO:0006310">
    <property type="term" value="P:DNA recombination"/>
    <property type="evidence" value="ECO:0007669"/>
    <property type="project" value="UniProtKB-KW"/>
</dbReference>
<dbReference type="InterPro" id="IPR025476">
    <property type="entry name" value="Helitron_helicase-like"/>
</dbReference>
<dbReference type="Gene3D" id="3.40.50.300">
    <property type="entry name" value="P-loop containing nucleotide triphosphate hydrolases"/>
    <property type="match status" value="1"/>
</dbReference>
<feature type="domain" description="Ubiquitin-like protease family profile" evidence="6">
    <location>
        <begin position="46"/>
        <end position="216"/>
    </location>
</feature>
<keyword evidence="4" id="KW-0234">DNA repair</keyword>
<evidence type="ECO:0000313" key="7">
    <source>
        <dbReference type="Proteomes" id="UP000887572"/>
    </source>
</evidence>
<dbReference type="GO" id="GO:0008234">
    <property type="term" value="F:cysteine-type peptidase activity"/>
    <property type="evidence" value="ECO:0007669"/>
    <property type="project" value="InterPro"/>
</dbReference>
<keyword evidence="2" id="KW-0645">Protease</keyword>
<reference evidence="8" key="1">
    <citation type="submission" date="2022-11" db="UniProtKB">
        <authorList>
            <consortium name="WormBaseParasite"/>
        </authorList>
    </citation>
    <scope>IDENTIFICATION</scope>
</reference>
<protein>
    <recommendedName>
        <fullName evidence="4">ATP-dependent DNA helicase</fullName>
        <ecNumber evidence="4">5.6.2.3</ecNumber>
    </recommendedName>
</protein>